<feature type="transmembrane region" description="Helical" evidence="8">
    <location>
        <begin position="318"/>
        <end position="345"/>
    </location>
</feature>
<comment type="similarity">
    <text evidence="2">Belongs to the autoinducer-2 exporter (AI-2E) (TC 2.A.86) family.</text>
</comment>
<evidence type="ECO:0000256" key="6">
    <source>
        <dbReference type="ARBA" id="ARBA00022989"/>
    </source>
</evidence>
<dbReference type="PATRIC" id="fig|1423742.4.peg.853"/>
<organism evidence="9 10">
    <name type="scientific">Limosilactobacillus equigenerosi DSM 18793 = JCM 14505</name>
    <dbReference type="NCBI Taxonomy" id="1423742"/>
    <lineage>
        <taxon>Bacteria</taxon>
        <taxon>Bacillati</taxon>
        <taxon>Bacillota</taxon>
        <taxon>Bacilli</taxon>
        <taxon>Lactobacillales</taxon>
        <taxon>Lactobacillaceae</taxon>
        <taxon>Limosilactobacillus</taxon>
    </lineage>
</organism>
<keyword evidence="6 8" id="KW-1133">Transmembrane helix</keyword>
<evidence type="ECO:0000256" key="8">
    <source>
        <dbReference type="SAM" id="Phobius"/>
    </source>
</evidence>
<evidence type="ECO:0000256" key="2">
    <source>
        <dbReference type="ARBA" id="ARBA00009773"/>
    </source>
</evidence>
<dbReference type="InterPro" id="IPR002549">
    <property type="entry name" value="AI-2E-like"/>
</dbReference>
<protein>
    <recommendedName>
        <fullName evidence="11">Permease</fullName>
    </recommendedName>
</protein>
<keyword evidence="7 8" id="KW-0472">Membrane</keyword>
<dbReference type="RefSeq" id="WP_056995422.1">
    <property type="nucleotide sequence ID" value="NZ_AZGC01000020.1"/>
</dbReference>
<evidence type="ECO:0000313" key="9">
    <source>
        <dbReference type="EMBL" id="KRL95231.1"/>
    </source>
</evidence>
<comment type="subcellular location">
    <subcellularLocation>
        <location evidence="1">Cell membrane</location>
        <topology evidence="1">Multi-pass membrane protein</topology>
    </subcellularLocation>
</comment>
<dbReference type="GO" id="GO:0005886">
    <property type="term" value="C:plasma membrane"/>
    <property type="evidence" value="ECO:0007669"/>
    <property type="project" value="UniProtKB-SubCell"/>
</dbReference>
<evidence type="ECO:0000256" key="5">
    <source>
        <dbReference type="ARBA" id="ARBA00022692"/>
    </source>
</evidence>
<dbReference type="STRING" id="417373.GCA_001570685_00941"/>
<dbReference type="EMBL" id="AZGC01000020">
    <property type="protein sequence ID" value="KRL95231.1"/>
    <property type="molecule type" value="Genomic_DNA"/>
</dbReference>
<feature type="transmembrane region" description="Helical" evidence="8">
    <location>
        <begin position="76"/>
        <end position="101"/>
    </location>
</feature>
<keyword evidence="10" id="KW-1185">Reference proteome</keyword>
<dbReference type="GO" id="GO:0055085">
    <property type="term" value="P:transmembrane transport"/>
    <property type="evidence" value="ECO:0007669"/>
    <property type="project" value="TreeGrafter"/>
</dbReference>
<dbReference type="Pfam" id="PF01594">
    <property type="entry name" value="AI-2E_transport"/>
    <property type="match status" value="1"/>
</dbReference>
<keyword evidence="3" id="KW-0813">Transport</keyword>
<name>A0A0R1UPV9_9LACO</name>
<evidence type="ECO:0000256" key="3">
    <source>
        <dbReference type="ARBA" id="ARBA00022448"/>
    </source>
</evidence>
<dbReference type="OrthoDB" id="9793390at2"/>
<feature type="transmembrane region" description="Helical" evidence="8">
    <location>
        <begin position="165"/>
        <end position="187"/>
    </location>
</feature>
<keyword evidence="4" id="KW-1003">Cell membrane</keyword>
<dbReference type="PANTHER" id="PTHR21716:SF53">
    <property type="entry name" value="PERMEASE PERM-RELATED"/>
    <property type="match status" value="1"/>
</dbReference>
<feature type="transmembrane region" description="Helical" evidence="8">
    <location>
        <begin position="7"/>
        <end position="24"/>
    </location>
</feature>
<feature type="transmembrane region" description="Helical" evidence="8">
    <location>
        <begin position="269"/>
        <end position="297"/>
    </location>
</feature>
<dbReference type="PANTHER" id="PTHR21716">
    <property type="entry name" value="TRANSMEMBRANE PROTEIN"/>
    <property type="match status" value="1"/>
</dbReference>
<evidence type="ECO:0000256" key="1">
    <source>
        <dbReference type="ARBA" id="ARBA00004651"/>
    </source>
</evidence>
<reference evidence="9 10" key="1">
    <citation type="journal article" date="2015" name="Genome Announc.">
        <title>Expanding the biotechnology potential of lactobacilli through comparative genomics of 213 strains and associated genera.</title>
        <authorList>
            <person name="Sun Z."/>
            <person name="Harris H.M."/>
            <person name="McCann A."/>
            <person name="Guo C."/>
            <person name="Argimon S."/>
            <person name="Zhang W."/>
            <person name="Yang X."/>
            <person name="Jeffery I.B."/>
            <person name="Cooney J.C."/>
            <person name="Kagawa T.F."/>
            <person name="Liu W."/>
            <person name="Song Y."/>
            <person name="Salvetti E."/>
            <person name="Wrobel A."/>
            <person name="Rasinkangas P."/>
            <person name="Parkhill J."/>
            <person name="Rea M.C."/>
            <person name="O'Sullivan O."/>
            <person name="Ritari J."/>
            <person name="Douillard F.P."/>
            <person name="Paul Ross R."/>
            <person name="Yang R."/>
            <person name="Briner A.E."/>
            <person name="Felis G.E."/>
            <person name="de Vos W.M."/>
            <person name="Barrangou R."/>
            <person name="Klaenhammer T.R."/>
            <person name="Caufield P.W."/>
            <person name="Cui Y."/>
            <person name="Zhang H."/>
            <person name="O'Toole P.W."/>
        </authorList>
    </citation>
    <scope>NUCLEOTIDE SEQUENCE [LARGE SCALE GENOMIC DNA]</scope>
    <source>
        <strain evidence="9 10">DSM 18793</strain>
    </source>
</reference>
<accession>A0A0R1UPV9</accession>
<evidence type="ECO:0008006" key="11">
    <source>
        <dbReference type="Google" id="ProtNLM"/>
    </source>
</evidence>
<feature type="transmembrane region" description="Helical" evidence="8">
    <location>
        <begin position="231"/>
        <end position="257"/>
    </location>
</feature>
<dbReference type="AlphaFoldDB" id="A0A0R1UPV9"/>
<gene>
    <name evidence="9" type="ORF">FC21_GL000819</name>
</gene>
<evidence type="ECO:0000313" key="10">
    <source>
        <dbReference type="Proteomes" id="UP000051084"/>
    </source>
</evidence>
<evidence type="ECO:0000256" key="7">
    <source>
        <dbReference type="ARBA" id="ARBA00023136"/>
    </source>
</evidence>
<dbReference type="Proteomes" id="UP000051084">
    <property type="component" value="Unassembled WGS sequence"/>
</dbReference>
<keyword evidence="5 8" id="KW-0812">Transmembrane</keyword>
<proteinExistence type="inferred from homology"/>
<feature type="transmembrane region" description="Helical" evidence="8">
    <location>
        <begin position="30"/>
        <end position="55"/>
    </location>
</feature>
<sequence>MTNERKILLWSLEALIVVCLLWVGSQLTFILAPLITFISAIFIPLVVSIFLYYMMRPLLGLLLKIKIKGHHLPRSIASLLIVILLLTAIISVILALIQPVINEFNELLSWLPHATKQGQALINEISHYDWVRRVDLSSYYDQISDNLTKFLKRTVNVLSTSAGSLIGMVANVVVIIVTVPVMLFYMLKDSPKFTPSIQRFFSERHAKEVRELLHQMNQTLSSYIAGQALECLFVALGTTIGYLIIGQPMAIVLGIIAGLTNMVPYVGPYIGITPALLVAFAVSPTQALWVIIVVIIVQQIDGNIIYPNIIGKSLKIHPLTIIVLLLAAGNLAGIGGMILCVPVYAVCRTVLNYFWNIYRLEKES</sequence>
<comment type="caution">
    <text evidence="9">The sequence shown here is derived from an EMBL/GenBank/DDBJ whole genome shotgun (WGS) entry which is preliminary data.</text>
</comment>
<evidence type="ECO:0000256" key="4">
    <source>
        <dbReference type="ARBA" id="ARBA00022475"/>
    </source>
</evidence>